<evidence type="ECO:0000313" key="1">
    <source>
        <dbReference type="EMBL" id="SDK18866.1"/>
    </source>
</evidence>
<accession>A0A1G8ZUS9</accession>
<evidence type="ECO:0008006" key="3">
    <source>
        <dbReference type="Google" id="ProtNLM"/>
    </source>
</evidence>
<organism evidence="1 2">
    <name type="scientific">Mesorhizobium muleiense</name>
    <dbReference type="NCBI Taxonomy" id="1004279"/>
    <lineage>
        <taxon>Bacteria</taxon>
        <taxon>Pseudomonadati</taxon>
        <taxon>Pseudomonadota</taxon>
        <taxon>Alphaproteobacteria</taxon>
        <taxon>Hyphomicrobiales</taxon>
        <taxon>Phyllobacteriaceae</taxon>
        <taxon>Mesorhizobium</taxon>
    </lineage>
</organism>
<keyword evidence="2" id="KW-1185">Reference proteome</keyword>
<dbReference type="InterPro" id="IPR036412">
    <property type="entry name" value="HAD-like_sf"/>
</dbReference>
<dbReference type="SUPFAM" id="SSF56784">
    <property type="entry name" value="HAD-like"/>
    <property type="match status" value="1"/>
</dbReference>
<name>A0A1G8ZUS9_9HYPH</name>
<dbReference type="Gene3D" id="3.40.50.1000">
    <property type="entry name" value="HAD superfamily/HAD-like"/>
    <property type="match status" value="1"/>
</dbReference>
<dbReference type="InterPro" id="IPR023214">
    <property type="entry name" value="HAD_sf"/>
</dbReference>
<dbReference type="InterPro" id="IPR006379">
    <property type="entry name" value="HAD-SF_hydro_IIB"/>
</dbReference>
<dbReference type="EMBL" id="FNEE01000012">
    <property type="protein sequence ID" value="SDK18866.1"/>
    <property type="molecule type" value="Genomic_DNA"/>
</dbReference>
<dbReference type="GO" id="GO:0016791">
    <property type="term" value="F:phosphatase activity"/>
    <property type="evidence" value="ECO:0007669"/>
    <property type="project" value="UniProtKB-ARBA"/>
</dbReference>
<reference evidence="2" key="1">
    <citation type="submission" date="2016-10" db="EMBL/GenBank/DDBJ databases">
        <authorList>
            <person name="Varghese N."/>
            <person name="Submissions S."/>
        </authorList>
    </citation>
    <scope>NUCLEOTIDE SEQUENCE [LARGE SCALE GENOMIC DNA]</scope>
    <source>
        <strain evidence="2">CGMCC 1.11022</strain>
    </source>
</reference>
<sequence>MGKPDRMRDLAEFGPETASRIRGVFCDIDDTLTTEGRLPADAYRALERLHEAGLVVAPITGRPAGWCDMIARFWPVTGVVGENGAFYFAYDQAMRKMIRVFAASADERRENRRRLTELEKRIVQEVPGSAVSADQQYREADLAIDFCEDVPALPLSDARRIKQIFEEAGAVAKISSIHVNGWFGRYDKLAMTRRFASERLGTDLDAERQAYAFVGDSPNDAPMFGFFPNAFGVANVVDFQGQIDAEPAFVARSRGGRGFVEIADMILANRRSGLG</sequence>
<dbReference type="Pfam" id="PF08282">
    <property type="entry name" value="Hydrolase_3"/>
    <property type="match status" value="1"/>
</dbReference>
<gene>
    <name evidence="1" type="ORF">SAMN05428953_112147</name>
</gene>
<protein>
    <recommendedName>
        <fullName evidence="3">HAD-IIB family hydrolase</fullName>
    </recommendedName>
</protein>
<dbReference type="Proteomes" id="UP000198894">
    <property type="component" value="Unassembled WGS sequence"/>
</dbReference>
<dbReference type="NCBIfam" id="TIGR01484">
    <property type="entry name" value="HAD-SF-IIB"/>
    <property type="match status" value="1"/>
</dbReference>
<evidence type="ECO:0000313" key="2">
    <source>
        <dbReference type="Proteomes" id="UP000198894"/>
    </source>
</evidence>
<dbReference type="Gene3D" id="3.90.1070.10">
    <property type="match status" value="1"/>
</dbReference>
<proteinExistence type="predicted"/>
<dbReference type="AlphaFoldDB" id="A0A1G8ZUS9"/>